<dbReference type="SUPFAM" id="SSF117070">
    <property type="entry name" value="LEA14-like"/>
    <property type="match status" value="1"/>
</dbReference>
<name>A0A316Z6Q2_9BASI</name>
<dbReference type="STRING" id="58919.A0A316Z6Q2"/>
<dbReference type="InterPro" id="IPR004864">
    <property type="entry name" value="LEA_2"/>
</dbReference>
<proteinExistence type="predicted"/>
<keyword evidence="2" id="KW-0812">Transmembrane</keyword>
<keyword evidence="5" id="KW-1185">Reference proteome</keyword>
<organism evidence="4 5">
    <name type="scientific">Tilletiopsis washingtonensis</name>
    <dbReference type="NCBI Taxonomy" id="58919"/>
    <lineage>
        <taxon>Eukaryota</taxon>
        <taxon>Fungi</taxon>
        <taxon>Dikarya</taxon>
        <taxon>Basidiomycota</taxon>
        <taxon>Ustilaginomycotina</taxon>
        <taxon>Exobasidiomycetes</taxon>
        <taxon>Entylomatales</taxon>
        <taxon>Entylomatales incertae sedis</taxon>
        <taxon>Tilletiopsis</taxon>
    </lineage>
</organism>
<dbReference type="EMBL" id="KZ819295">
    <property type="protein sequence ID" value="PWN97450.1"/>
    <property type="molecule type" value="Genomic_DNA"/>
</dbReference>
<sequence length="357" mass="38786">MSYPFSSSYAQASPQQGYASYGRDDGTAPAHMRQDSHASEAEKFDDGARGRTHATYADADDDRHAAPLYQKGIWSPDDKRAFTRRNVGVKICRSIACVVIWAALIIICVICLFVTFARPPNIGISGVTVPSASDVSLTSDGFTLNGSVSFAISNPNSFTATISKLEAHVYDNDANSNVDIGRGTITDKQIKANDNTTIVFPFQIVYDPAKDTNRAILKDIASKCSSFGQNLDFTLKVDVKLSIVSVGIPFTVSRPLSFPCPDAIAQIVSATGNLGNLVSGLTSKRRQLSARAHELADLAVRELRLELDGDEASRAARRSEQRRNLAEAANGVFNELQSRDWPGLKQRVRRLAQSEAL</sequence>
<keyword evidence="2" id="KW-0472">Membrane</keyword>
<dbReference type="Proteomes" id="UP000245946">
    <property type="component" value="Unassembled WGS sequence"/>
</dbReference>
<accession>A0A316Z6Q2</accession>
<feature type="compositionally biased region" description="Basic and acidic residues" evidence="1">
    <location>
        <begin position="22"/>
        <end position="49"/>
    </location>
</feature>
<evidence type="ECO:0000259" key="3">
    <source>
        <dbReference type="Pfam" id="PF03168"/>
    </source>
</evidence>
<evidence type="ECO:0000256" key="1">
    <source>
        <dbReference type="SAM" id="MobiDB-lite"/>
    </source>
</evidence>
<protein>
    <recommendedName>
        <fullName evidence="3">Late embryogenesis abundant protein LEA-2 subgroup domain-containing protein</fullName>
    </recommendedName>
</protein>
<gene>
    <name evidence="4" type="ORF">FA09DRAFT_361256</name>
</gene>
<dbReference type="OrthoDB" id="20273at2759"/>
<dbReference type="Gene3D" id="2.60.40.1820">
    <property type="match status" value="1"/>
</dbReference>
<feature type="region of interest" description="Disordered" evidence="1">
    <location>
        <begin position="1"/>
        <end position="50"/>
    </location>
</feature>
<feature type="domain" description="Late embryogenesis abundant protein LEA-2 subgroup" evidence="3">
    <location>
        <begin position="150"/>
        <end position="253"/>
    </location>
</feature>
<feature type="transmembrane region" description="Helical" evidence="2">
    <location>
        <begin position="94"/>
        <end position="117"/>
    </location>
</feature>
<dbReference type="RefSeq" id="XP_025597729.1">
    <property type="nucleotide sequence ID" value="XM_025745329.1"/>
</dbReference>
<dbReference type="Pfam" id="PF03168">
    <property type="entry name" value="LEA_2"/>
    <property type="match status" value="1"/>
</dbReference>
<dbReference type="GeneID" id="37272873"/>
<evidence type="ECO:0000313" key="5">
    <source>
        <dbReference type="Proteomes" id="UP000245946"/>
    </source>
</evidence>
<keyword evidence="2" id="KW-1133">Transmembrane helix</keyword>
<reference evidence="4 5" key="1">
    <citation type="journal article" date="2018" name="Mol. Biol. Evol.">
        <title>Broad Genomic Sampling Reveals a Smut Pathogenic Ancestry of the Fungal Clade Ustilaginomycotina.</title>
        <authorList>
            <person name="Kijpornyongpan T."/>
            <person name="Mondo S.J."/>
            <person name="Barry K."/>
            <person name="Sandor L."/>
            <person name="Lee J."/>
            <person name="Lipzen A."/>
            <person name="Pangilinan J."/>
            <person name="LaButti K."/>
            <person name="Hainaut M."/>
            <person name="Henrissat B."/>
            <person name="Grigoriev I.V."/>
            <person name="Spatafora J.W."/>
            <person name="Aime M.C."/>
        </authorList>
    </citation>
    <scope>NUCLEOTIDE SEQUENCE [LARGE SCALE GENOMIC DNA]</scope>
    <source>
        <strain evidence="4 5">MCA 4186</strain>
    </source>
</reference>
<evidence type="ECO:0000313" key="4">
    <source>
        <dbReference type="EMBL" id="PWN97450.1"/>
    </source>
</evidence>
<feature type="compositionally biased region" description="Polar residues" evidence="1">
    <location>
        <begin position="1"/>
        <end position="18"/>
    </location>
</feature>
<evidence type="ECO:0000256" key="2">
    <source>
        <dbReference type="SAM" id="Phobius"/>
    </source>
</evidence>
<dbReference type="AlphaFoldDB" id="A0A316Z6Q2"/>